<reference evidence="2 3" key="1">
    <citation type="submission" date="2024-03" db="EMBL/GenBank/DDBJ databases">
        <title>Human intestinal bacterial collection.</title>
        <authorList>
            <person name="Pauvert C."/>
            <person name="Hitch T.C.A."/>
            <person name="Clavel T."/>
        </authorList>
    </citation>
    <scope>NUCLEOTIDE SEQUENCE [LARGE SCALE GENOMIC DNA]</scope>
    <source>
        <strain evidence="2 3">CLA-AA-H175</strain>
    </source>
</reference>
<sequence length="45" mass="4824">MHRHGGSFSEDRPLGWDPAAAGGRAGDGMARFVSEEEASAVPYYQ</sequence>
<accession>A0ABV1AS80</accession>
<name>A0ABV1AS80_9FIRM</name>
<gene>
    <name evidence="2" type="ORF">WMO44_00690</name>
</gene>
<organism evidence="2 3">
    <name type="scientific">Faecalibacterium tardum</name>
    <dbReference type="NCBI Taxonomy" id="3133156"/>
    <lineage>
        <taxon>Bacteria</taxon>
        <taxon>Bacillati</taxon>
        <taxon>Bacillota</taxon>
        <taxon>Clostridia</taxon>
        <taxon>Eubacteriales</taxon>
        <taxon>Oscillospiraceae</taxon>
        <taxon>Faecalibacterium</taxon>
    </lineage>
</organism>
<proteinExistence type="predicted"/>
<dbReference type="EMBL" id="JBBMEO010000001">
    <property type="protein sequence ID" value="MEQ2360667.1"/>
    <property type="molecule type" value="Genomic_DNA"/>
</dbReference>
<feature type="compositionally biased region" description="Low complexity" evidence="1">
    <location>
        <begin position="15"/>
        <end position="28"/>
    </location>
</feature>
<evidence type="ECO:0000313" key="2">
    <source>
        <dbReference type="EMBL" id="MEQ2360667.1"/>
    </source>
</evidence>
<keyword evidence="3" id="KW-1185">Reference proteome</keyword>
<protein>
    <submittedName>
        <fullName evidence="2">Uncharacterized protein</fullName>
    </submittedName>
</protein>
<evidence type="ECO:0000313" key="3">
    <source>
        <dbReference type="Proteomes" id="UP001457197"/>
    </source>
</evidence>
<dbReference type="Proteomes" id="UP001457197">
    <property type="component" value="Unassembled WGS sequence"/>
</dbReference>
<comment type="caution">
    <text evidence="2">The sequence shown here is derived from an EMBL/GenBank/DDBJ whole genome shotgun (WGS) entry which is preliminary data.</text>
</comment>
<feature type="region of interest" description="Disordered" evidence="1">
    <location>
        <begin position="1"/>
        <end position="28"/>
    </location>
</feature>
<evidence type="ECO:0000256" key="1">
    <source>
        <dbReference type="SAM" id="MobiDB-lite"/>
    </source>
</evidence>